<protein>
    <submittedName>
        <fullName evidence="1">Uncharacterized protein</fullName>
    </submittedName>
</protein>
<organism evidence="1 2">
    <name type="scientific">Oceanidesulfovibrio marinus</name>
    <dbReference type="NCBI Taxonomy" id="370038"/>
    <lineage>
        <taxon>Bacteria</taxon>
        <taxon>Pseudomonadati</taxon>
        <taxon>Thermodesulfobacteriota</taxon>
        <taxon>Desulfovibrionia</taxon>
        <taxon>Desulfovibrionales</taxon>
        <taxon>Desulfovibrionaceae</taxon>
        <taxon>Oceanidesulfovibrio</taxon>
    </lineage>
</organism>
<dbReference type="EMBL" id="QMIF01000003">
    <property type="protein sequence ID" value="TVM35041.1"/>
    <property type="molecule type" value="Genomic_DNA"/>
</dbReference>
<dbReference type="Proteomes" id="UP000434052">
    <property type="component" value="Unassembled WGS sequence"/>
</dbReference>
<evidence type="ECO:0000313" key="1">
    <source>
        <dbReference type="EMBL" id="TVM35041.1"/>
    </source>
</evidence>
<dbReference type="AlphaFoldDB" id="A0A6P1ZJ76"/>
<gene>
    <name evidence="1" type="ORF">DQK91_06465</name>
</gene>
<comment type="caution">
    <text evidence="1">The sequence shown here is derived from an EMBL/GenBank/DDBJ whole genome shotgun (WGS) entry which is preliminary data.</text>
</comment>
<proteinExistence type="predicted"/>
<name>A0A6P1ZJ76_9BACT</name>
<evidence type="ECO:0000313" key="2">
    <source>
        <dbReference type="Proteomes" id="UP000434052"/>
    </source>
</evidence>
<accession>A0A6P1ZJ76</accession>
<sequence length="113" mass="12879">MTQESTPNNRPLGVLREIMEAIGFEATYAYDDLVFASHNVFMVQFPEHAGEPLRLFFNKDCEEDAAYAVENAFVQEAEKRNLGAVRAGRYDIVDNEDEEEIEVTLMPEEEADD</sequence>
<reference evidence="1 2" key="1">
    <citation type="submission" date="2018-06" db="EMBL/GenBank/DDBJ databases">
        <title>Complete genome of Desulfovibrio marinus P48SEP.</title>
        <authorList>
            <person name="Crispim J.S."/>
            <person name="Vidigal P.M.P."/>
            <person name="Silva L.C.F."/>
            <person name="Araujo L.C."/>
            <person name="Laguardia C.N."/>
            <person name="Dias R.S."/>
            <person name="Sousa M.P."/>
            <person name="Paula S.O."/>
            <person name="Silva C."/>
        </authorList>
    </citation>
    <scope>NUCLEOTIDE SEQUENCE [LARGE SCALE GENOMIC DNA]</scope>
    <source>
        <strain evidence="1 2">P48SEP</strain>
    </source>
</reference>